<dbReference type="PROSITE" id="PS51635">
    <property type="entry name" value="PNPLA"/>
    <property type="match status" value="1"/>
</dbReference>
<dbReference type="RefSeq" id="WP_211309422.1">
    <property type="nucleotide sequence ID" value="NZ_QJKI01000023.1"/>
</dbReference>
<feature type="domain" description="PNPLA" evidence="5">
    <location>
        <begin position="11"/>
        <end position="227"/>
    </location>
</feature>
<keyword evidence="2" id="KW-0442">Lipid degradation</keyword>
<dbReference type="GO" id="GO:0016042">
    <property type="term" value="P:lipid catabolic process"/>
    <property type="evidence" value="ECO:0007669"/>
    <property type="project" value="UniProtKB-KW"/>
</dbReference>
<evidence type="ECO:0000256" key="4">
    <source>
        <dbReference type="PROSITE-ProRule" id="PRU01161"/>
    </source>
</evidence>
<gene>
    <name evidence="6" type="ORF">DFR34_12343</name>
</gene>
<keyword evidence="1" id="KW-0378">Hydrolase</keyword>
<comment type="caution">
    <text evidence="4">Lacks conserved residue(s) required for the propagation of feature annotation.</text>
</comment>
<evidence type="ECO:0000259" key="5">
    <source>
        <dbReference type="PROSITE" id="PS51635"/>
    </source>
</evidence>
<dbReference type="GO" id="GO:0016787">
    <property type="term" value="F:hydrolase activity"/>
    <property type="evidence" value="ECO:0007669"/>
    <property type="project" value="UniProtKB-KW"/>
</dbReference>
<comment type="caution">
    <text evidence="6">The sequence shown here is derived from an EMBL/GenBank/DDBJ whole genome shotgun (WGS) entry which is preliminary data.</text>
</comment>
<dbReference type="InterPro" id="IPR002641">
    <property type="entry name" value="PNPLA_dom"/>
</dbReference>
<dbReference type="Pfam" id="PF01734">
    <property type="entry name" value="Patatin"/>
    <property type="match status" value="1"/>
</dbReference>
<dbReference type="Proteomes" id="UP000247555">
    <property type="component" value="Unassembled WGS sequence"/>
</dbReference>
<dbReference type="PANTHER" id="PTHR14226">
    <property type="entry name" value="NEUROPATHY TARGET ESTERASE/SWISS CHEESE D.MELANOGASTER"/>
    <property type="match status" value="1"/>
</dbReference>
<dbReference type="InterPro" id="IPR016035">
    <property type="entry name" value="Acyl_Trfase/lysoPLipase"/>
</dbReference>
<accession>A0A318KFF0</accession>
<protein>
    <submittedName>
        <fullName evidence="6">Putative acylesterase/phospholipase RssA</fullName>
    </submittedName>
</protein>
<name>A0A318KFF0_9NEIS</name>
<dbReference type="InterPro" id="IPR050301">
    <property type="entry name" value="NTE"/>
</dbReference>
<evidence type="ECO:0000313" key="6">
    <source>
        <dbReference type="EMBL" id="PXX76010.1"/>
    </source>
</evidence>
<dbReference type="SUPFAM" id="SSF52151">
    <property type="entry name" value="FabD/lysophospholipase-like"/>
    <property type="match status" value="1"/>
</dbReference>
<organism evidence="6 7">
    <name type="scientific">Rivihabitans pingtungensis</name>
    <dbReference type="NCBI Taxonomy" id="1054498"/>
    <lineage>
        <taxon>Bacteria</taxon>
        <taxon>Pseudomonadati</taxon>
        <taxon>Pseudomonadota</taxon>
        <taxon>Betaproteobacteria</taxon>
        <taxon>Neisseriales</taxon>
        <taxon>Aquaspirillaceae</taxon>
        <taxon>Rivihabitans</taxon>
    </lineage>
</organism>
<dbReference type="PANTHER" id="PTHR14226:SF29">
    <property type="entry name" value="NEUROPATHY TARGET ESTERASE SWS"/>
    <property type="match status" value="1"/>
</dbReference>
<evidence type="ECO:0000313" key="7">
    <source>
        <dbReference type="Proteomes" id="UP000247555"/>
    </source>
</evidence>
<reference evidence="6 7" key="1">
    <citation type="submission" date="2018-05" db="EMBL/GenBank/DDBJ databases">
        <title>Genomic Encyclopedia of Type Strains, Phase IV (KMG-IV): sequencing the most valuable type-strain genomes for metagenomic binning, comparative biology and taxonomic classification.</title>
        <authorList>
            <person name="Goeker M."/>
        </authorList>
    </citation>
    <scope>NUCLEOTIDE SEQUENCE [LARGE SCALE GENOMIC DNA]</scope>
    <source>
        <strain evidence="6 7">DSM 29661</strain>
    </source>
</reference>
<evidence type="ECO:0000256" key="1">
    <source>
        <dbReference type="ARBA" id="ARBA00022801"/>
    </source>
</evidence>
<evidence type="ECO:0000256" key="3">
    <source>
        <dbReference type="ARBA" id="ARBA00023098"/>
    </source>
</evidence>
<evidence type="ECO:0000256" key="2">
    <source>
        <dbReference type="ARBA" id="ARBA00022963"/>
    </source>
</evidence>
<dbReference type="Gene3D" id="3.40.1090.10">
    <property type="entry name" value="Cytosolic phospholipase A2 catalytic domain"/>
    <property type="match status" value="1"/>
</dbReference>
<keyword evidence="3" id="KW-0443">Lipid metabolism</keyword>
<proteinExistence type="predicted"/>
<sequence>MNSTPHVKTGLVLGGGAPNSSLIAGALVAFAEREMEFDVMSTSGAGALMGLLYNCPRGGDRIEALTRWSQIGVSDELYQFFPVNHKVFMKPGDHAHQFRQAMSGNPWMKWCQSMFPQGGLLSDMMQLTWASMCPSNLSKKSLGLCAHLPFVEDYVDFDLAHHHAGEFYFNAFNLDQSKMEVWGKEKLSAERIRAAFSFPFIYPPYELDGQWYIEGASIEPLNFEVMTRPEVEDHVDVVIVADILGSYRLLQKPRNLYDAWVKSIITPLVKIAHSDTQMYKMQMAQHGKTVLQLDFYKNVPDAWLPEIFDWSESNLKRLFEVGYQTGQEFLEEHGLLLGLLPATGKPARVHHAAVRQNHHTLPDLRMPAGALI</sequence>
<dbReference type="AlphaFoldDB" id="A0A318KFF0"/>
<dbReference type="EMBL" id="QJKI01000023">
    <property type="protein sequence ID" value="PXX76010.1"/>
    <property type="molecule type" value="Genomic_DNA"/>
</dbReference>
<keyword evidence="7" id="KW-1185">Reference proteome</keyword>